<accession>A0A0C6FME3</accession>
<evidence type="ECO:0000313" key="1">
    <source>
        <dbReference type="EMBL" id="BAQ48297.1"/>
    </source>
</evidence>
<evidence type="ECO:0000313" key="2">
    <source>
        <dbReference type="Proteomes" id="UP000061432"/>
    </source>
</evidence>
<dbReference type="KEGG" id="maqu:Maq22A_c27325"/>
<dbReference type="PATRIC" id="fig|270351.10.peg.5234"/>
<dbReference type="EMBL" id="AP014704">
    <property type="protein sequence ID" value="BAQ48297.1"/>
    <property type="molecule type" value="Genomic_DNA"/>
</dbReference>
<reference evidence="2" key="2">
    <citation type="submission" date="2015-01" db="EMBL/GenBank/DDBJ databases">
        <title>Complete genome sequence of Methylobacterium aquaticum strain 22A.</title>
        <authorList>
            <person name="Tani A."/>
            <person name="Ogura Y."/>
            <person name="Hayashi T."/>
        </authorList>
    </citation>
    <scope>NUCLEOTIDE SEQUENCE [LARGE SCALE GENOMIC DNA]</scope>
    <source>
        <strain evidence="2">MA-22A</strain>
    </source>
</reference>
<dbReference type="AlphaFoldDB" id="A0A0C6FME3"/>
<proteinExistence type="predicted"/>
<name>A0A0C6FME3_9HYPH</name>
<protein>
    <submittedName>
        <fullName evidence="1">Uncharacterized protein</fullName>
    </submittedName>
</protein>
<gene>
    <name evidence="1" type="ORF">Maq22A_c27325</name>
</gene>
<dbReference type="Proteomes" id="UP000061432">
    <property type="component" value="Chromosome"/>
</dbReference>
<reference evidence="1 2" key="1">
    <citation type="journal article" date="2015" name="Genome Announc.">
        <title>Complete Genome Sequence of Methylobacterium aquaticum Strain 22A, Isolated from Racomitrium japonicum Moss.</title>
        <authorList>
            <person name="Tani A."/>
            <person name="Ogura Y."/>
            <person name="Hayashi T."/>
            <person name="Kimbara K."/>
        </authorList>
    </citation>
    <scope>NUCLEOTIDE SEQUENCE [LARGE SCALE GENOMIC DNA]</scope>
    <source>
        <strain evidence="1 2">MA-22A</strain>
    </source>
</reference>
<organism evidence="1 2">
    <name type="scientific">Methylobacterium aquaticum</name>
    <dbReference type="NCBI Taxonomy" id="270351"/>
    <lineage>
        <taxon>Bacteria</taxon>
        <taxon>Pseudomonadati</taxon>
        <taxon>Pseudomonadota</taxon>
        <taxon>Alphaproteobacteria</taxon>
        <taxon>Hyphomicrobiales</taxon>
        <taxon>Methylobacteriaceae</taxon>
        <taxon>Methylobacterium</taxon>
    </lineage>
</organism>
<sequence>MTRTTDLAPAPARVLACVAGAASGLRRAARCMRARRIRSSGAPTTSPPADLERRDVIARELHEHTRRRIPSFPPWDDLDASDPWHAGMIRIAYKRAQVFMARQD</sequence>
<dbReference type="RefSeq" id="WP_060849062.1">
    <property type="nucleotide sequence ID" value="NZ_AP014704.1"/>
</dbReference>